<comment type="caution">
    <text evidence="2">The sequence shown here is derived from an EMBL/GenBank/DDBJ whole genome shotgun (WGS) entry which is preliminary data.</text>
</comment>
<evidence type="ECO:0000313" key="3">
    <source>
        <dbReference type="Proteomes" id="UP000324629"/>
    </source>
</evidence>
<sequence length="701" mass="76702">MNRCDSTCGPGRRRDPPKLQLSALLSGSYLSGSNDEVEDSLRLSSLVCAPSLSQELSASTQTTFTVTLTEAFRNLVRLFSCLTTARNAAAILKSNHAPPKDPQKATCGGRFYVGFCRTVQPVCAQIVRRTQQPALTLTKALPTVEADVPSSAAACCDTSHTPAENHLVDTCTQPSSTICFSSFSPKPDPSDCVSTRSSLGAIRSSQFGTFPSKSEFRTIQSSQLHLTQSVLSSSTASVQYTVSENPATRQPTSKSAKVLSILTKSEQQLPAHQPNKVRMTETRESNYSKRTPRKFSPCSQKPEGDTHFNTPSILTTTKQRANMIHTSHVCSNRNANPVIIHPINKPITRRPTSVVSKKHGSSSATLVKRSRSSELPKQKSMVPTPRKNLQSKAATITTSHANSTARKNGERNAVKLYRTQTSHISSAKFANACDVQYTSKKPKLTSRESRFTQTLNMASCGVKSHSKRLTSLKDSQKILANLDKVGANTKPTKRATMNKDEISHFSGDDSSLTTAGILALAETSDLLGDASIRTLDRELNRLCFEKNVAALVSSEHGRKQRVVGDAVSNRFSFMTTEPSAFPVDSVLHPPLSVCNFPTVPLWPPFTYLSSVPAMEDLLKFYHHIQHSPSPHPTLTAAYPTASTLMTPMLPSYHPWYLGASPDLAMIVKNQSNHSHPRRMRANSAPSMVRYPHSRIPRIKVC</sequence>
<proteinExistence type="predicted"/>
<dbReference type="EMBL" id="QNGE01003443">
    <property type="protein sequence ID" value="KAA3674031.1"/>
    <property type="molecule type" value="Genomic_DNA"/>
</dbReference>
<feature type="compositionally biased region" description="Basic and acidic residues" evidence="1">
    <location>
        <begin position="278"/>
        <end position="287"/>
    </location>
</feature>
<dbReference type="AlphaFoldDB" id="A0A5J4NEF1"/>
<accession>A0A5J4NEF1</accession>
<organism evidence="2 3">
    <name type="scientific">Paragonimus westermani</name>
    <dbReference type="NCBI Taxonomy" id="34504"/>
    <lineage>
        <taxon>Eukaryota</taxon>
        <taxon>Metazoa</taxon>
        <taxon>Spiralia</taxon>
        <taxon>Lophotrochozoa</taxon>
        <taxon>Platyhelminthes</taxon>
        <taxon>Trematoda</taxon>
        <taxon>Digenea</taxon>
        <taxon>Plagiorchiida</taxon>
        <taxon>Troglotremata</taxon>
        <taxon>Troglotrematidae</taxon>
        <taxon>Paragonimus</taxon>
    </lineage>
</organism>
<feature type="region of interest" description="Disordered" evidence="1">
    <location>
        <begin position="268"/>
        <end position="310"/>
    </location>
</feature>
<keyword evidence="3" id="KW-1185">Reference proteome</keyword>
<gene>
    <name evidence="2" type="ORF">DEA37_0004597</name>
</gene>
<evidence type="ECO:0000313" key="2">
    <source>
        <dbReference type="EMBL" id="KAA3674031.1"/>
    </source>
</evidence>
<name>A0A5J4NEF1_9TREM</name>
<protein>
    <submittedName>
        <fullName evidence="2">Uncharacterized protein</fullName>
    </submittedName>
</protein>
<evidence type="ECO:0000256" key="1">
    <source>
        <dbReference type="SAM" id="MobiDB-lite"/>
    </source>
</evidence>
<feature type="compositionally biased region" description="Polar residues" evidence="1">
    <location>
        <begin position="350"/>
        <end position="365"/>
    </location>
</feature>
<reference evidence="2 3" key="1">
    <citation type="journal article" date="2019" name="Gigascience">
        <title>Whole-genome sequence of the oriental lung fluke Paragonimus westermani.</title>
        <authorList>
            <person name="Oey H."/>
            <person name="Zakrzewski M."/>
            <person name="Narain K."/>
            <person name="Devi K.R."/>
            <person name="Agatsuma T."/>
            <person name="Nawaratna S."/>
            <person name="Gobert G.N."/>
            <person name="Jones M.K."/>
            <person name="Ragan M.A."/>
            <person name="McManus D.P."/>
            <person name="Krause L."/>
        </authorList>
    </citation>
    <scope>NUCLEOTIDE SEQUENCE [LARGE SCALE GENOMIC DNA]</scope>
    <source>
        <strain evidence="2 3">IND2009</strain>
    </source>
</reference>
<dbReference type="Proteomes" id="UP000324629">
    <property type="component" value="Unassembled WGS sequence"/>
</dbReference>
<feature type="region of interest" description="Disordered" evidence="1">
    <location>
        <begin position="350"/>
        <end position="390"/>
    </location>
</feature>